<keyword evidence="1" id="KW-1133">Transmembrane helix</keyword>
<dbReference type="InterPro" id="IPR007492">
    <property type="entry name" value="LytTR_DNA-bd_dom"/>
</dbReference>
<evidence type="ECO:0000256" key="1">
    <source>
        <dbReference type="SAM" id="Phobius"/>
    </source>
</evidence>
<evidence type="ECO:0000313" key="3">
    <source>
        <dbReference type="EMBL" id="MEF2291335.1"/>
    </source>
</evidence>
<dbReference type="PROSITE" id="PS50930">
    <property type="entry name" value="HTH_LYTTR"/>
    <property type="match status" value="1"/>
</dbReference>
<dbReference type="Proteomes" id="UP001356080">
    <property type="component" value="Unassembled WGS sequence"/>
</dbReference>
<feature type="transmembrane region" description="Helical" evidence="1">
    <location>
        <begin position="161"/>
        <end position="182"/>
    </location>
</feature>
<dbReference type="SMART" id="SM00850">
    <property type="entry name" value="LytTR"/>
    <property type="match status" value="1"/>
</dbReference>
<dbReference type="Pfam" id="PF11457">
    <property type="entry name" value="DUF3021"/>
    <property type="match status" value="1"/>
</dbReference>
<feature type="transmembrane region" description="Helical" evidence="1">
    <location>
        <begin position="251"/>
        <end position="272"/>
    </location>
</feature>
<dbReference type="InterPro" id="IPR021560">
    <property type="entry name" value="DUF3021"/>
</dbReference>
<dbReference type="RefSeq" id="WP_331805112.1">
    <property type="nucleotide sequence ID" value="NZ_JAZHPM010000006.1"/>
</dbReference>
<feature type="domain" description="HTH LytTR-type" evidence="2">
    <location>
        <begin position="44"/>
        <end position="148"/>
    </location>
</feature>
<sequence>MKIIIDIDAIHKDTCVTIQAKEWSNELKEIVDYLQDKDAAPSRLFAVDNEQTILLHPQKIDYIYADKRKIFAAVGDKRFEIRMKLYEVEKTLKHAHFMRFSKSVIGNVLRIAYFELHFNGNLCVYFQSGNKEYVNHKYVKAIKRKLMMGGEKMWIEAIKRLTVGVAIAGLITFIVLTVITFQDIEISIMYFWISALSTLFIASYFALASLLFEREHWSPLKQTSIHYLLSNLFFFPIAIWADWLHMSIKSLLFAIVIFTIIYTIIWIIGMWIQKRNVLQLNKAMK</sequence>
<keyword evidence="1" id="KW-0812">Transmembrane</keyword>
<dbReference type="EMBL" id="JAZHPM010000006">
    <property type="protein sequence ID" value="MEF2291335.1"/>
    <property type="molecule type" value="Genomic_DNA"/>
</dbReference>
<dbReference type="Pfam" id="PF04397">
    <property type="entry name" value="LytTR"/>
    <property type="match status" value="1"/>
</dbReference>
<protein>
    <submittedName>
        <fullName evidence="3">DUF3021 family protein</fullName>
    </submittedName>
</protein>
<name>A0ABU7VCD7_9BACI</name>
<organism evidence="3 4">
    <name type="scientific">Virgibacillus dokdonensis</name>
    <dbReference type="NCBI Taxonomy" id="302167"/>
    <lineage>
        <taxon>Bacteria</taxon>
        <taxon>Bacillati</taxon>
        <taxon>Bacillota</taxon>
        <taxon>Bacilli</taxon>
        <taxon>Bacillales</taxon>
        <taxon>Bacillaceae</taxon>
        <taxon>Virgibacillus</taxon>
    </lineage>
</organism>
<dbReference type="InterPro" id="IPR046947">
    <property type="entry name" value="LytR-like"/>
</dbReference>
<gene>
    <name evidence="3" type="ORF">V2W34_04815</name>
</gene>
<evidence type="ECO:0000313" key="4">
    <source>
        <dbReference type="Proteomes" id="UP001356080"/>
    </source>
</evidence>
<keyword evidence="1" id="KW-0472">Membrane</keyword>
<feature type="transmembrane region" description="Helical" evidence="1">
    <location>
        <begin position="188"/>
        <end position="212"/>
    </location>
</feature>
<proteinExistence type="predicted"/>
<evidence type="ECO:0000259" key="2">
    <source>
        <dbReference type="PROSITE" id="PS50930"/>
    </source>
</evidence>
<reference evidence="3 4" key="1">
    <citation type="submission" date="2024-01" db="EMBL/GenBank/DDBJ databases">
        <title>Survival strategy associated with biotechnological potential of Virgibacillus dokdonensis T4.6 isolated from salt-fermented shrimp paste.</title>
        <authorList>
            <person name="Doan T.V."/>
            <person name="Quach N.T."/>
            <person name="Phi Q.-T."/>
        </authorList>
    </citation>
    <scope>NUCLEOTIDE SEQUENCE [LARGE SCALE GENOMIC DNA]</scope>
    <source>
        <strain evidence="3 4">T4.6</strain>
    </source>
</reference>
<dbReference type="Gene3D" id="2.40.50.1020">
    <property type="entry name" value="LytTr DNA-binding domain"/>
    <property type="match status" value="1"/>
</dbReference>
<keyword evidence="4" id="KW-1185">Reference proteome</keyword>
<comment type="caution">
    <text evidence="3">The sequence shown here is derived from an EMBL/GenBank/DDBJ whole genome shotgun (WGS) entry which is preliminary data.</text>
</comment>
<dbReference type="PANTHER" id="PTHR37299:SF4">
    <property type="entry name" value="TRANSCRIPTIONAL REGULATOR"/>
    <property type="match status" value="1"/>
</dbReference>
<accession>A0ABU7VCD7</accession>
<dbReference type="PANTHER" id="PTHR37299">
    <property type="entry name" value="TRANSCRIPTIONAL REGULATOR-RELATED"/>
    <property type="match status" value="1"/>
</dbReference>
<feature type="transmembrane region" description="Helical" evidence="1">
    <location>
        <begin position="224"/>
        <end position="245"/>
    </location>
</feature>